<evidence type="ECO:0000313" key="1">
    <source>
        <dbReference type="EMBL" id="TXC66868.1"/>
    </source>
</evidence>
<proteinExistence type="predicted"/>
<sequence length="242" mass="26467">MGRGTRQGAGQRPAAAAGLRRRGGVGCLHRRFAGAPQVVNVVFDFGGVLFNWHPPTLLARHLPQRVVDEASAKRWVRDFFQGYEGDWGDFDRGTVEPGPLAERIAARTGLTVEEARAVIDAVPAELTPIAATVDLLHELHRAGTPLYFLSNMPEPYAQHLEATHGFLSLFRGGVFSARARLCKPEAAIYEHFSRSHDLDPARTLFIDDVAHNVAAARAAGWQAIHFADAAQCARELRGYGLL</sequence>
<gene>
    <name evidence="1" type="ORF">FSC37_16940</name>
</gene>
<name>A0A5C6U578_9BURK</name>
<keyword evidence="2" id="KW-1185">Reference proteome</keyword>
<dbReference type="Gene3D" id="3.40.50.1000">
    <property type="entry name" value="HAD superfamily/HAD-like"/>
    <property type="match status" value="1"/>
</dbReference>
<dbReference type="PANTHER" id="PTHR43611">
    <property type="entry name" value="ALPHA-D-GLUCOSE 1-PHOSPHATE PHOSPHATASE"/>
    <property type="match status" value="1"/>
</dbReference>
<protein>
    <submittedName>
        <fullName evidence="1">HAD family phosphatase</fullName>
    </submittedName>
</protein>
<dbReference type="AlphaFoldDB" id="A0A5C6U578"/>
<dbReference type="NCBIfam" id="TIGR01509">
    <property type="entry name" value="HAD-SF-IA-v3"/>
    <property type="match status" value="1"/>
</dbReference>
<reference evidence="1 2" key="1">
    <citation type="submission" date="2019-08" db="EMBL/GenBank/DDBJ databases">
        <authorList>
            <person name="Khan S.A."/>
            <person name="Jeon C.O."/>
            <person name="Jeong S.E."/>
        </authorList>
    </citation>
    <scope>NUCLEOTIDE SEQUENCE [LARGE SCALE GENOMIC DNA]</scope>
    <source>
        <strain evidence="2">IMCC1728</strain>
    </source>
</reference>
<dbReference type="Gene3D" id="1.10.150.240">
    <property type="entry name" value="Putative phosphatase, domain 2"/>
    <property type="match status" value="1"/>
</dbReference>
<dbReference type="CDD" id="cd02603">
    <property type="entry name" value="HAD_sEH-N_like"/>
    <property type="match status" value="1"/>
</dbReference>
<dbReference type="InterPro" id="IPR023198">
    <property type="entry name" value="PGP-like_dom2"/>
</dbReference>
<evidence type="ECO:0000313" key="2">
    <source>
        <dbReference type="Proteomes" id="UP000321832"/>
    </source>
</evidence>
<dbReference type="InterPro" id="IPR006439">
    <property type="entry name" value="HAD-SF_hydro_IA"/>
</dbReference>
<organism evidence="1 2">
    <name type="scientific">Piscinibacter aquaticus</name>
    <dbReference type="NCBI Taxonomy" id="392597"/>
    <lineage>
        <taxon>Bacteria</taxon>
        <taxon>Pseudomonadati</taxon>
        <taxon>Pseudomonadota</taxon>
        <taxon>Betaproteobacteria</taxon>
        <taxon>Burkholderiales</taxon>
        <taxon>Sphaerotilaceae</taxon>
        <taxon>Piscinibacter</taxon>
    </lineage>
</organism>
<dbReference type="Proteomes" id="UP000321832">
    <property type="component" value="Unassembled WGS sequence"/>
</dbReference>
<accession>A0A5C6U578</accession>
<dbReference type="SUPFAM" id="SSF56784">
    <property type="entry name" value="HAD-like"/>
    <property type="match status" value="1"/>
</dbReference>
<dbReference type="EMBL" id="VOPW01000001">
    <property type="protein sequence ID" value="TXC66868.1"/>
    <property type="molecule type" value="Genomic_DNA"/>
</dbReference>
<dbReference type="Pfam" id="PF00702">
    <property type="entry name" value="Hydrolase"/>
    <property type="match status" value="1"/>
</dbReference>
<dbReference type="PANTHER" id="PTHR43611:SF3">
    <property type="entry name" value="FLAVIN MONONUCLEOTIDE HYDROLASE 1, CHLOROPLATIC"/>
    <property type="match status" value="1"/>
</dbReference>
<dbReference type="InterPro" id="IPR023214">
    <property type="entry name" value="HAD_sf"/>
</dbReference>
<dbReference type="SFLD" id="SFLDG01129">
    <property type="entry name" value="C1.5:_HAD__Beta-PGM__Phosphata"/>
    <property type="match status" value="1"/>
</dbReference>
<dbReference type="SFLD" id="SFLDS00003">
    <property type="entry name" value="Haloacid_Dehalogenase"/>
    <property type="match status" value="1"/>
</dbReference>
<dbReference type="InterPro" id="IPR036412">
    <property type="entry name" value="HAD-like_sf"/>
</dbReference>
<comment type="caution">
    <text evidence="1">The sequence shown here is derived from an EMBL/GenBank/DDBJ whole genome shotgun (WGS) entry which is preliminary data.</text>
</comment>